<keyword evidence="2" id="KW-1133">Transmembrane helix</keyword>
<feature type="region of interest" description="Disordered" evidence="1">
    <location>
        <begin position="523"/>
        <end position="547"/>
    </location>
</feature>
<feature type="transmembrane region" description="Helical" evidence="2">
    <location>
        <begin position="42"/>
        <end position="64"/>
    </location>
</feature>
<sequence>MASAGLLMATVFFDLSKVPKKNGLLSSEKRQSFLQSIRPGDVLTLSFTAAVLAQGMVLVVIQSMQMSPLISMNCGTIGQIVFPALWVVGLVILVFGIETLYRGFQRNGFAPRKKMVVYICWVVIILLTGLTYIPTHLRRSTLSECSLGLLSIVKPWNDIALGITIALIVFYTLIASILVTQLFRATGVDTMERVAATQMVYYLIIATAVFTFFLPFWARITLGIPQGITPMMAIVSINVIGIVVSFFQLLFRSYTECMTIRYSESSRDYRWKNGLKRKISSPIAIPQEEYHLFNDGMNAQKRHFNRMDTDKSLPPTPTPTIKPKPNTNNYINRKPSYSIFPTEASARKPKYPASSLYEDEILLVPPRPAFAAHNRNSSDVSHATVQIGFRLSNLDPPPPPSRMGNGEPSSATIASRTYSRFLAPPPFSISNPNANSHISATSLNVPITLRSPVTERPNVNFPSPAVVAAAGAAASFSRPRSSTLPIPSRSVTSLGARSPGVYQKLDDLQKLLEVDLQAAQKAAADSEAWPLRDSLPGLLPQSTYHPD</sequence>
<feature type="transmembrane region" description="Helical" evidence="2">
    <location>
        <begin position="116"/>
        <end position="133"/>
    </location>
</feature>
<feature type="region of interest" description="Disordered" evidence="1">
    <location>
        <begin position="478"/>
        <end position="498"/>
    </location>
</feature>
<protein>
    <submittedName>
        <fullName evidence="3">Uncharacterized protein</fullName>
    </submittedName>
</protein>
<keyword evidence="2" id="KW-0812">Transmembrane</keyword>
<reference evidence="3" key="1">
    <citation type="journal article" date="2014" name="PLoS Genet.">
        <title>Signature Gene Expression Reveals Novel Clues to the Molecular Mechanisms of Dimorphic Transition in Penicillium marneffei.</title>
        <authorList>
            <person name="Yang E."/>
            <person name="Wang G."/>
            <person name="Cai J."/>
            <person name="Woo P.C."/>
            <person name="Lau S.K."/>
            <person name="Yuen K.-Y."/>
            <person name="Chow W.-N."/>
            <person name="Lin X."/>
        </authorList>
    </citation>
    <scope>NUCLEOTIDE SEQUENCE [LARGE SCALE GENOMIC DNA]</scope>
    <source>
        <strain evidence="3">PM1</strain>
    </source>
</reference>
<feature type="compositionally biased region" description="Polar residues" evidence="1">
    <location>
        <begin position="483"/>
        <end position="495"/>
    </location>
</feature>
<gene>
    <name evidence="3" type="ORF">GQ26_0510530</name>
</gene>
<proteinExistence type="predicted"/>
<organism evidence="3">
    <name type="scientific">Talaromyces marneffei PM1</name>
    <dbReference type="NCBI Taxonomy" id="1077442"/>
    <lineage>
        <taxon>Eukaryota</taxon>
        <taxon>Fungi</taxon>
        <taxon>Dikarya</taxon>
        <taxon>Ascomycota</taxon>
        <taxon>Pezizomycotina</taxon>
        <taxon>Eurotiomycetes</taxon>
        <taxon>Eurotiomycetidae</taxon>
        <taxon>Eurotiales</taxon>
        <taxon>Trichocomaceae</taxon>
        <taxon>Talaromyces</taxon>
        <taxon>Talaromyces sect. Talaromyces</taxon>
    </lineage>
</organism>
<evidence type="ECO:0000313" key="3">
    <source>
        <dbReference type="EMBL" id="KFX41996.1"/>
    </source>
</evidence>
<feature type="region of interest" description="Disordered" evidence="1">
    <location>
        <begin position="307"/>
        <end position="334"/>
    </location>
</feature>
<feature type="transmembrane region" description="Helical" evidence="2">
    <location>
        <begin position="84"/>
        <end position="104"/>
    </location>
</feature>
<evidence type="ECO:0000256" key="1">
    <source>
        <dbReference type="SAM" id="MobiDB-lite"/>
    </source>
</evidence>
<comment type="caution">
    <text evidence="3">The sequence shown here is derived from an EMBL/GenBank/DDBJ whole genome shotgun (WGS) entry which is preliminary data.</text>
</comment>
<keyword evidence="2" id="KW-0472">Membrane</keyword>
<name>A0A093V5N3_TALMA</name>
<feature type="transmembrane region" description="Helical" evidence="2">
    <location>
        <begin position="200"/>
        <end position="218"/>
    </location>
</feature>
<dbReference type="AlphaFoldDB" id="A0A093V5N3"/>
<feature type="region of interest" description="Disordered" evidence="1">
    <location>
        <begin position="391"/>
        <end position="411"/>
    </location>
</feature>
<dbReference type="EMBL" id="JPOX01000051">
    <property type="protein sequence ID" value="KFX41996.1"/>
    <property type="molecule type" value="Genomic_DNA"/>
</dbReference>
<dbReference type="HOGENOM" id="CLU_497986_0_0_1"/>
<accession>A0A093V5N3</accession>
<evidence type="ECO:0000256" key="2">
    <source>
        <dbReference type="SAM" id="Phobius"/>
    </source>
</evidence>
<feature type="transmembrane region" description="Helical" evidence="2">
    <location>
        <begin position="159"/>
        <end position="179"/>
    </location>
</feature>
<feature type="transmembrane region" description="Helical" evidence="2">
    <location>
        <begin position="230"/>
        <end position="251"/>
    </location>
</feature>
<dbReference type="eggNOG" id="ENOG502SMUJ">
    <property type="taxonomic scope" value="Eukaryota"/>
</dbReference>